<organism evidence="1 2">
    <name type="scientific">Deinococcus ruber</name>
    <dbReference type="NCBI Taxonomy" id="1848197"/>
    <lineage>
        <taxon>Bacteria</taxon>
        <taxon>Thermotogati</taxon>
        <taxon>Deinococcota</taxon>
        <taxon>Deinococci</taxon>
        <taxon>Deinococcales</taxon>
        <taxon>Deinococcaceae</taxon>
        <taxon>Deinococcus</taxon>
    </lineage>
</organism>
<dbReference type="RefSeq" id="WP_189090411.1">
    <property type="nucleotide sequence ID" value="NZ_BMQL01000011.1"/>
</dbReference>
<evidence type="ECO:0000313" key="1">
    <source>
        <dbReference type="EMBL" id="GGR09363.1"/>
    </source>
</evidence>
<dbReference type="AlphaFoldDB" id="A0A918F509"/>
<comment type="caution">
    <text evidence="1">The sequence shown here is derived from an EMBL/GenBank/DDBJ whole genome shotgun (WGS) entry which is preliminary data.</text>
</comment>
<accession>A0A918F509</accession>
<evidence type="ECO:0000313" key="2">
    <source>
        <dbReference type="Proteomes" id="UP000603865"/>
    </source>
</evidence>
<gene>
    <name evidence="1" type="ORF">GCM10008957_22590</name>
</gene>
<keyword evidence="2" id="KW-1185">Reference proteome</keyword>
<name>A0A918F509_9DEIO</name>
<dbReference type="EMBL" id="BMQL01000011">
    <property type="protein sequence ID" value="GGR09363.1"/>
    <property type="molecule type" value="Genomic_DNA"/>
</dbReference>
<reference evidence="1" key="2">
    <citation type="submission" date="2020-09" db="EMBL/GenBank/DDBJ databases">
        <authorList>
            <person name="Sun Q."/>
            <person name="Ohkuma M."/>
        </authorList>
    </citation>
    <scope>NUCLEOTIDE SEQUENCE</scope>
    <source>
        <strain evidence="1">JCM 31311</strain>
    </source>
</reference>
<protein>
    <submittedName>
        <fullName evidence="1">Uncharacterized protein</fullName>
    </submittedName>
</protein>
<dbReference type="Proteomes" id="UP000603865">
    <property type="component" value="Unassembled WGS sequence"/>
</dbReference>
<reference evidence="1" key="1">
    <citation type="journal article" date="2014" name="Int. J. Syst. Evol. Microbiol.">
        <title>Complete genome sequence of Corynebacterium casei LMG S-19264T (=DSM 44701T), isolated from a smear-ripened cheese.</title>
        <authorList>
            <consortium name="US DOE Joint Genome Institute (JGI-PGF)"/>
            <person name="Walter F."/>
            <person name="Albersmeier A."/>
            <person name="Kalinowski J."/>
            <person name="Ruckert C."/>
        </authorList>
    </citation>
    <scope>NUCLEOTIDE SEQUENCE</scope>
    <source>
        <strain evidence="1">JCM 31311</strain>
    </source>
</reference>
<proteinExistence type="predicted"/>
<sequence length="283" mass="31448">MTLPREAQAPVSPLARLQKVLGHHNAGAAADSQITLDLDGRQVTLCSKHGAETFVLSEETLYGRGGPFFLPDESAVYAAVAAVLPFTTGFCESYGLTAHLAAHGFTLQAGQPLRWKYQYWMTPLRAVHPDGRVVWFRDFDEIRMDDSLCRSLDAGGQWLSCVYDPTEAELLCLMELSDEELQADGLDDIVPRAVSPKVWRVSDQALDILVREAEQGFMPGAPVSLPWLVPPDFFDRAEEFVVSEVVFTRAMAREQRTVREKANASLPGKRRLTLSKVPEDLPF</sequence>